<evidence type="ECO:0000313" key="2">
    <source>
        <dbReference type="Proteomes" id="UP001501266"/>
    </source>
</evidence>
<gene>
    <name evidence="1" type="ORF">GCM10009640_03400</name>
</gene>
<evidence type="ECO:0000313" key="1">
    <source>
        <dbReference type="EMBL" id="GAA1418132.1"/>
    </source>
</evidence>
<proteinExistence type="predicted"/>
<protein>
    <recommendedName>
        <fullName evidence="3">N-acetyltransferase domain-containing protein</fullName>
    </recommendedName>
</protein>
<dbReference type="SUPFAM" id="SSF55729">
    <property type="entry name" value="Acyl-CoA N-acyltransferases (Nat)"/>
    <property type="match status" value="1"/>
</dbReference>
<name>A0ABP4JBK3_9MICO</name>
<dbReference type="InterPro" id="IPR016181">
    <property type="entry name" value="Acyl_CoA_acyltransferase"/>
</dbReference>
<reference evidence="2" key="1">
    <citation type="journal article" date="2019" name="Int. J. Syst. Evol. Microbiol.">
        <title>The Global Catalogue of Microorganisms (GCM) 10K type strain sequencing project: providing services to taxonomists for standard genome sequencing and annotation.</title>
        <authorList>
            <consortium name="The Broad Institute Genomics Platform"/>
            <consortium name="The Broad Institute Genome Sequencing Center for Infectious Disease"/>
            <person name="Wu L."/>
            <person name="Ma J."/>
        </authorList>
    </citation>
    <scope>NUCLEOTIDE SEQUENCE [LARGE SCALE GENOMIC DNA]</scope>
    <source>
        <strain evidence="2">JCM 12398</strain>
    </source>
</reference>
<keyword evidence="2" id="KW-1185">Reference proteome</keyword>
<dbReference type="Gene3D" id="3.40.630.30">
    <property type="match status" value="1"/>
</dbReference>
<evidence type="ECO:0008006" key="3">
    <source>
        <dbReference type="Google" id="ProtNLM"/>
    </source>
</evidence>
<dbReference type="InterPro" id="IPR039968">
    <property type="entry name" value="BcerS-like"/>
</dbReference>
<organism evidence="1 2">
    <name type="scientific">Agrococcus citreus</name>
    <dbReference type="NCBI Taxonomy" id="84643"/>
    <lineage>
        <taxon>Bacteria</taxon>
        <taxon>Bacillati</taxon>
        <taxon>Actinomycetota</taxon>
        <taxon>Actinomycetes</taxon>
        <taxon>Micrococcales</taxon>
        <taxon>Microbacteriaceae</taxon>
        <taxon>Agrococcus</taxon>
    </lineage>
</organism>
<dbReference type="EMBL" id="BAAAKK010000001">
    <property type="protein sequence ID" value="GAA1418132.1"/>
    <property type="molecule type" value="Genomic_DNA"/>
</dbReference>
<sequence length="375" mass="40826">MRHGGAAVRVVEVADEASLDTFVRLGHETHGGMAVPLAERTVRAWHRGRHPHPHPITMLLALDDDRPVGRAIAHRDDRLDARLGTRALVFGALEAEGPAALATLLDAIEARALAAGAEELFGPAQLLPNQSGGVITAGFEERAFLDAPWNPPWLPEALEARGMRRWYEADTWVVDVVDEDGPTEAELDAAGIRIDEVSRLGLGRGLRALLPLLNDSFALLPYYTPFTRAELRVQTRGLGLLHEPGLFLIARDEEDLPVAFVVAVLDAAPLLQRSGGRLRAQEVWSLIARRAALRREAVLVIQGARPDAQGKGIVSLLSRRLHANLAELGCTTLRSTPVGRQNPGSARQFSRFGGRPLHATAYYRKRLARPETAAA</sequence>
<dbReference type="PANTHER" id="PTHR41368:SF1">
    <property type="entry name" value="PROTEIN YGHO"/>
    <property type="match status" value="1"/>
</dbReference>
<dbReference type="Proteomes" id="UP001501266">
    <property type="component" value="Unassembled WGS sequence"/>
</dbReference>
<comment type="caution">
    <text evidence="1">The sequence shown here is derived from an EMBL/GenBank/DDBJ whole genome shotgun (WGS) entry which is preliminary data.</text>
</comment>
<accession>A0ABP4JBK3</accession>
<dbReference type="PANTHER" id="PTHR41368">
    <property type="entry name" value="PROTEIN YGHO"/>
    <property type="match status" value="1"/>
</dbReference>